<evidence type="ECO:0000259" key="13">
    <source>
        <dbReference type="PROSITE" id="PS51192"/>
    </source>
</evidence>
<dbReference type="PANTHER" id="PTHR45418">
    <property type="entry name" value="CANCER/TESTIS ANTIGEN 55"/>
    <property type="match status" value="1"/>
</dbReference>
<keyword evidence="7" id="KW-0347">Helicase</keyword>
<dbReference type="AlphaFoldDB" id="A0AAV7Y4K4"/>
<reference evidence="14" key="1">
    <citation type="submission" date="2022-12" db="EMBL/GenBank/DDBJ databases">
        <title>Chromosome-level genome assembly of the bean flower thrips Megalurothrips usitatus.</title>
        <authorList>
            <person name="Ma L."/>
            <person name="Liu Q."/>
            <person name="Li H."/>
            <person name="Cai W."/>
        </authorList>
    </citation>
    <scope>NUCLEOTIDE SEQUENCE</scope>
    <source>
        <strain evidence="14">Cailab_2022a</strain>
    </source>
</reference>
<evidence type="ECO:0000256" key="5">
    <source>
        <dbReference type="ARBA" id="ARBA00022741"/>
    </source>
</evidence>
<dbReference type="SUPFAM" id="SSF52540">
    <property type="entry name" value="P-loop containing nucleoside triphosphate hydrolases"/>
    <property type="match status" value="1"/>
</dbReference>
<dbReference type="PANTHER" id="PTHR45418:SF1">
    <property type="entry name" value="CANCER_TESTIS ANTIGEN 55"/>
    <property type="match status" value="1"/>
</dbReference>
<keyword evidence="5" id="KW-0547">Nucleotide-binding</keyword>
<evidence type="ECO:0000256" key="8">
    <source>
        <dbReference type="ARBA" id="ARBA00022840"/>
    </source>
</evidence>
<evidence type="ECO:0000256" key="2">
    <source>
        <dbReference type="ARBA" id="ARBA00005601"/>
    </source>
</evidence>
<feature type="domain" description="Helicase ATP-binding" evidence="13">
    <location>
        <begin position="500"/>
        <end position="687"/>
    </location>
</feature>
<organism evidence="14 15">
    <name type="scientific">Megalurothrips usitatus</name>
    <name type="common">bean blossom thrips</name>
    <dbReference type="NCBI Taxonomy" id="439358"/>
    <lineage>
        <taxon>Eukaryota</taxon>
        <taxon>Metazoa</taxon>
        <taxon>Ecdysozoa</taxon>
        <taxon>Arthropoda</taxon>
        <taxon>Hexapoda</taxon>
        <taxon>Insecta</taxon>
        <taxon>Pterygota</taxon>
        <taxon>Neoptera</taxon>
        <taxon>Paraneoptera</taxon>
        <taxon>Thysanoptera</taxon>
        <taxon>Terebrantia</taxon>
        <taxon>Thripoidea</taxon>
        <taxon>Thripidae</taxon>
        <taxon>Megalurothrips</taxon>
    </lineage>
</organism>
<keyword evidence="15" id="KW-1185">Reference proteome</keyword>
<sequence>MNNLVSTLAKAGLLEKPSDDKGVVNFKWNRIQDCRKVQLPEMPSSKLTKPKQRIIVSQRYAGAGKQERPDGISSDRCDICKIPLLAESVEVHKSDELHVLRLTYRKNRKNFDDTKHILAVKNLGNETDEAQSGIPLQISCRVGMICDINLEFTNMLDSKEITVEKILPLISHKDVLAVNCHLPTTVHPGKKFTVELKALFSARCAVLYPLVLNLKQSGTDKTKPYLADIEIRVQSELMDALAPSVPFSRPLGPIVRLQEAPVLPGRPADMKTHDLELTSPLKSIHFDIPPILVRFLNTGFKPHPSMSEFEREKLQEIRALLPSRSRGSGNWLNACNYVQLLELLLFIEEHQMSRDIHHYDMHSAVLHKNKEGLWLNVPGVIDKRPSLLLNDVVIVNFANDQSISYEGYVLKIVGSRLLLGLHHRFEDQYTDQKLEVRFKINRAVLKSMHRALYLLSQHHAQGLMFPSLESSPTHQRPLRPWFNHDIKSNPEQQAAVRNIVHNSSQNSPYLVFGPPGTGKTVTLVETILQLWDPVQKSTRILVCAPSNAAADEITSRLLKTIESAKLLKKEQVKFHIFRLCAMSRTLDAMPLAIRAAEITNHDPRTGSVYFPRLHVIMSYDIVISTFSNISRLFLAQMPPGHFTHIIMDEVGQALETEALIPLAGLAITSYPKQFCCQVVMAGDPKQLGPIIQSPVAAEFGFNQSMLERLMSLPLYSKKPSTNRYDPNVLTKLVLNYRSHPAILKVSNDLFYDGELKPVGDKSVIESVCHWEGLCRKDFPLIFHGVEGIDEREGTSPSFFNRQEVEIVTDYIKKIHSEKLADWKEIGVVTPYNMQVKKIRKACEMLKMPNIDVASVEQFQGQERKVIIISTVRSRFQFLEFDYLFQLGFLRNPKRFNVAVTRARSLLVVVGNPKVLQHDTCWRSLLEHCLNNGAYTGMPFKLEALQDTKIQSVPARFL</sequence>
<dbReference type="GO" id="GO:0016787">
    <property type="term" value="F:hydrolase activity"/>
    <property type="evidence" value="ECO:0007669"/>
    <property type="project" value="UniProtKB-KW"/>
</dbReference>
<dbReference type="PROSITE" id="PS51192">
    <property type="entry name" value="HELICASE_ATP_BIND_1"/>
    <property type="match status" value="1"/>
</dbReference>
<dbReference type="InterPro" id="IPR041677">
    <property type="entry name" value="DNA2/NAM7_AAA_11"/>
</dbReference>
<dbReference type="Pfam" id="PF13086">
    <property type="entry name" value="AAA_11"/>
    <property type="match status" value="2"/>
</dbReference>
<protein>
    <recommendedName>
        <fullName evidence="3">RNA helicase</fullName>
        <ecNumber evidence="3">3.6.4.13</ecNumber>
    </recommendedName>
</protein>
<dbReference type="Pfam" id="PF21634">
    <property type="entry name" value="MOV-10_beta-barrel"/>
    <property type="match status" value="1"/>
</dbReference>
<evidence type="ECO:0000313" key="14">
    <source>
        <dbReference type="EMBL" id="KAJ1532193.1"/>
    </source>
</evidence>
<evidence type="ECO:0000256" key="6">
    <source>
        <dbReference type="ARBA" id="ARBA00022801"/>
    </source>
</evidence>
<dbReference type="EMBL" id="JAPTSV010000001">
    <property type="protein sequence ID" value="KAJ1532193.1"/>
    <property type="molecule type" value="Genomic_DNA"/>
</dbReference>
<evidence type="ECO:0000256" key="4">
    <source>
        <dbReference type="ARBA" id="ARBA00022490"/>
    </source>
</evidence>
<keyword evidence="10" id="KW-0943">RNA-mediated gene silencing</keyword>
<dbReference type="FunFam" id="3.40.50.300:FF:000608">
    <property type="entry name" value="Mov10 RISC complex RNA helicase"/>
    <property type="match status" value="1"/>
</dbReference>
<comment type="subcellular location">
    <subcellularLocation>
        <location evidence="1">Cytoplasm</location>
        <location evidence="1">Cytoplasmic ribonucleoprotein granule</location>
    </subcellularLocation>
</comment>
<dbReference type="InterPro" id="IPR049080">
    <property type="entry name" value="MOV-10-like_beta-barrel"/>
</dbReference>
<evidence type="ECO:0000256" key="10">
    <source>
        <dbReference type="ARBA" id="ARBA00023158"/>
    </source>
</evidence>
<evidence type="ECO:0000256" key="3">
    <source>
        <dbReference type="ARBA" id="ARBA00012552"/>
    </source>
</evidence>
<keyword evidence="6" id="KW-0378">Hydrolase</keyword>
<keyword evidence="4" id="KW-0963">Cytoplasm</keyword>
<keyword evidence="8" id="KW-0067">ATP-binding</keyword>
<accession>A0AAV7Y4K4</accession>
<gene>
    <name evidence="14" type="ORF">ONE63_000814</name>
</gene>
<evidence type="ECO:0000256" key="7">
    <source>
        <dbReference type="ARBA" id="ARBA00022806"/>
    </source>
</evidence>
<evidence type="ECO:0000256" key="9">
    <source>
        <dbReference type="ARBA" id="ARBA00022884"/>
    </source>
</evidence>
<dbReference type="InterPro" id="IPR027417">
    <property type="entry name" value="P-loop_NTPase"/>
</dbReference>
<dbReference type="GO" id="GO:0003678">
    <property type="term" value="F:DNA helicase activity"/>
    <property type="evidence" value="ECO:0007669"/>
    <property type="project" value="UniProtKB-EC"/>
</dbReference>
<proteinExistence type="inferred from homology"/>
<dbReference type="GO" id="GO:0031047">
    <property type="term" value="P:regulatory ncRNA-mediated gene silencing"/>
    <property type="evidence" value="ECO:0007669"/>
    <property type="project" value="UniProtKB-KW"/>
</dbReference>
<keyword evidence="9" id="KW-0694">RNA-binding</keyword>
<dbReference type="GO" id="GO:0003723">
    <property type="term" value="F:RNA binding"/>
    <property type="evidence" value="ECO:0007669"/>
    <property type="project" value="UniProtKB-KW"/>
</dbReference>
<dbReference type="InterPro" id="IPR041679">
    <property type="entry name" value="DNA2/NAM7-like_C"/>
</dbReference>
<evidence type="ECO:0000313" key="15">
    <source>
        <dbReference type="Proteomes" id="UP001075354"/>
    </source>
</evidence>
<dbReference type="Proteomes" id="UP001075354">
    <property type="component" value="Chromosome 1"/>
</dbReference>
<comment type="catalytic activity">
    <reaction evidence="11">
        <text>ATP + H2O = ADP + phosphate + H(+)</text>
        <dbReference type="Rhea" id="RHEA:13065"/>
        <dbReference type="ChEBI" id="CHEBI:15377"/>
        <dbReference type="ChEBI" id="CHEBI:15378"/>
        <dbReference type="ChEBI" id="CHEBI:30616"/>
        <dbReference type="ChEBI" id="CHEBI:43474"/>
        <dbReference type="ChEBI" id="CHEBI:456216"/>
        <dbReference type="EC" id="3.6.4.13"/>
    </reaction>
</comment>
<dbReference type="CDD" id="cd18038">
    <property type="entry name" value="DEXXQc_Helz-like"/>
    <property type="match status" value="1"/>
</dbReference>
<dbReference type="CDD" id="cd18808">
    <property type="entry name" value="SF1_C_Upf1"/>
    <property type="match status" value="1"/>
</dbReference>
<dbReference type="Gene3D" id="3.40.50.300">
    <property type="entry name" value="P-loop containing nucleotide triphosphate hydrolases"/>
    <property type="match status" value="2"/>
</dbReference>
<dbReference type="Pfam" id="PF13087">
    <property type="entry name" value="AAA_12"/>
    <property type="match status" value="1"/>
</dbReference>
<comment type="caution">
    <text evidence="14">The sequence shown here is derived from an EMBL/GenBank/DDBJ whole genome shotgun (WGS) entry which is preliminary data.</text>
</comment>
<dbReference type="InterPro" id="IPR014001">
    <property type="entry name" value="Helicase_ATP-bd"/>
</dbReference>
<dbReference type="GO" id="GO:0032574">
    <property type="term" value="F:5'-3' RNA helicase activity"/>
    <property type="evidence" value="ECO:0007669"/>
    <property type="project" value="InterPro"/>
</dbReference>
<dbReference type="InterPro" id="IPR026122">
    <property type="entry name" value="MOV-10/SDE3_DEXXQ/H-box"/>
</dbReference>
<dbReference type="InterPro" id="IPR047187">
    <property type="entry name" value="SF1_C_Upf1"/>
</dbReference>
<evidence type="ECO:0000256" key="12">
    <source>
        <dbReference type="ARBA" id="ARBA00048432"/>
    </source>
</evidence>
<dbReference type="GO" id="GO:0005524">
    <property type="term" value="F:ATP binding"/>
    <property type="evidence" value="ECO:0007669"/>
    <property type="project" value="UniProtKB-KW"/>
</dbReference>
<dbReference type="EC" id="3.6.4.13" evidence="3"/>
<comment type="catalytic activity">
    <reaction evidence="12">
        <text>ATP + H2O = ADP + phosphate + H(+)</text>
        <dbReference type="Rhea" id="RHEA:13065"/>
        <dbReference type="ChEBI" id="CHEBI:15377"/>
        <dbReference type="ChEBI" id="CHEBI:15378"/>
        <dbReference type="ChEBI" id="CHEBI:30616"/>
        <dbReference type="ChEBI" id="CHEBI:43474"/>
        <dbReference type="ChEBI" id="CHEBI:456216"/>
        <dbReference type="EC" id="3.6.4.12"/>
    </reaction>
    <physiologicalReaction direction="left-to-right" evidence="12">
        <dbReference type="Rhea" id="RHEA:13066"/>
    </physiologicalReaction>
</comment>
<comment type="similarity">
    <text evidence="2">Belongs to the DNA2/NAM7 helicase family. SDE3 subfamily.</text>
</comment>
<evidence type="ECO:0000256" key="11">
    <source>
        <dbReference type="ARBA" id="ARBA00047984"/>
    </source>
</evidence>
<evidence type="ECO:0000256" key="1">
    <source>
        <dbReference type="ARBA" id="ARBA00004331"/>
    </source>
</evidence>
<dbReference type="GO" id="GO:0036464">
    <property type="term" value="C:cytoplasmic ribonucleoprotein granule"/>
    <property type="evidence" value="ECO:0007669"/>
    <property type="project" value="UniProtKB-SubCell"/>
</dbReference>
<name>A0AAV7Y4K4_9NEOP</name>